<evidence type="ECO:0000256" key="1">
    <source>
        <dbReference type="SAM" id="MobiDB-lite"/>
    </source>
</evidence>
<accession>A0ABD2YUA3</accession>
<feature type="compositionally biased region" description="Basic and acidic residues" evidence="1">
    <location>
        <begin position="15"/>
        <end position="28"/>
    </location>
</feature>
<dbReference type="Proteomes" id="UP001630127">
    <property type="component" value="Unassembled WGS sequence"/>
</dbReference>
<proteinExistence type="predicted"/>
<sequence>MGNCITKKALLAENQKIDQPREAKKQDMKTSAGRSSAFRSAKNVENKKEKSVSFMLHQEDANNTRGINSRETKKGVVRIRLVLTQNELNQILNGELKHSSSEQLLNLIKSRSKRVSPDGSNDADKNKNWMPALESIPEDH</sequence>
<protein>
    <submittedName>
        <fullName evidence="2">Uncharacterized protein</fullName>
    </submittedName>
</protein>
<reference evidence="2 3" key="1">
    <citation type="submission" date="2024-11" db="EMBL/GenBank/DDBJ databases">
        <title>A near-complete genome assembly of Cinchona calisaya.</title>
        <authorList>
            <person name="Lian D.C."/>
            <person name="Zhao X.W."/>
            <person name="Wei L."/>
        </authorList>
    </citation>
    <scope>NUCLEOTIDE SEQUENCE [LARGE SCALE GENOMIC DNA]</scope>
    <source>
        <tissue evidence="2">Nenye</tissue>
    </source>
</reference>
<evidence type="ECO:0000313" key="3">
    <source>
        <dbReference type="Proteomes" id="UP001630127"/>
    </source>
</evidence>
<gene>
    <name evidence="2" type="ORF">ACH5RR_029155</name>
</gene>
<name>A0ABD2YUA3_9GENT</name>
<evidence type="ECO:0000313" key="2">
    <source>
        <dbReference type="EMBL" id="KAL3509754.1"/>
    </source>
</evidence>
<comment type="caution">
    <text evidence="2">The sequence shown here is derived from an EMBL/GenBank/DDBJ whole genome shotgun (WGS) entry which is preliminary data.</text>
</comment>
<organism evidence="2 3">
    <name type="scientific">Cinchona calisaya</name>
    <dbReference type="NCBI Taxonomy" id="153742"/>
    <lineage>
        <taxon>Eukaryota</taxon>
        <taxon>Viridiplantae</taxon>
        <taxon>Streptophyta</taxon>
        <taxon>Embryophyta</taxon>
        <taxon>Tracheophyta</taxon>
        <taxon>Spermatophyta</taxon>
        <taxon>Magnoliopsida</taxon>
        <taxon>eudicotyledons</taxon>
        <taxon>Gunneridae</taxon>
        <taxon>Pentapetalae</taxon>
        <taxon>asterids</taxon>
        <taxon>lamiids</taxon>
        <taxon>Gentianales</taxon>
        <taxon>Rubiaceae</taxon>
        <taxon>Cinchonoideae</taxon>
        <taxon>Cinchoneae</taxon>
        <taxon>Cinchona</taxon>
    </lineage>
</organism>
<feature type="region of interest" description="Disordered" evidence="1">
    <location>
        <begin position="15"/>
        <end position="69"/>
    </location>
</feature>
<dbReference type="EMBL" id="JBJUIK010000012">
    <property type="protein sequence ID" value="KAL3509754.1"/>
    <property type="molecule type" value="Genomic_DNA"/>
</dbReference>
<feature type="region of interest" description="Disordered" evidence="1">
    <location>
        <begin position="110"/>
        <end position="140"/>
    </location>
</feature>
<dbReference type="AlphaFoldDB" id="A0ABD2YUA3"/>
<keyword evidence="3" id="KW-1185">Reference proteome</keyword>
<feature type="compositionally biased region" description="Basic and acidic residues" evidence="1">
    <location>
        <begin position="42"/>
        <end position="69"/>
    </location>
</feature>